<keyword evidence="3" id="KW-0274">FAD</keyword>
<dbReference type="PANTHER" id="PTHR42913">
    <property type="entry name" value="APOPTOSIS-INDUCING FACTOR 1"/>
    <property type="match status" value="1"/>
</dbReference>
<dbReference type="Pfam" id="PF07992">
    <property type="entry name" value="Pyr_redox_2"/>
    <property type="match status" value="1"/>
</dbReference>
<dbReference type="InterPro" id="IPR023753">
    <property type="entry name" value="FAD/NAD-binding_dom"/>
</dbReference>
<comment type="cofactor">
    <cofactor evidence="1">
        <name>FAD</name>
        <dbReference type="ChEBI" id="CHEBI:57692"/>
    </cofactor>
</comment>
<keyword evidence="4" id="KW-0560">Oxidoreductase</keyword>
<dbReference type="PRINTS" id="PR00368">
    <property type="entry name" value="FADPNR"/>
</dbReference>
<gene>
    <name evidence="6" type="ORF">AE618_26980</name>
</gene>
<dbReference type="InterPro" id="IPR036188">
    <property type="entry name" value="FAD/NAD-bd_sf"/>
</dbReference>
<dbReference type="InterPro" id="IPR017584">
    <property type="entry name" value="Pyridine_nucleo_diS_OxRdtase_N"/>
</dbReference>
<dbReference type="PANTHER" id="PTHR42913:SF9">
    <property type="entry name" value="SLR1591 PROTEIN"/>
    <property type="match status" value="1"/>
</dbReference>
<dbReference type="GO" id="GO:0003955">
    <property type="term" value="F:NAD(P)H dehydrogenase (quinone) activity"/>
    <property type="evidence" value="ECO:0007669"/>
    <property type="project" value="TreeGrafter"/>
</dbReference>
<evidence type="ECO:0000259" key="5">
    <source>
        <dbReference type="Pfam" id="PF07992"/>
    </source>
</evidence>
<sequence length="378" mass="40423">MTQAPGDVVLIGGGHTHIQVMTAFGRRPEPGLRLVLISDQTHAPYSGMLPGHLAGLYRRDEMLIDLAALAEATGTTLILARATGLDLARRQVLCDGRAPVDYHLASIDVGIIPDLSGIAGADRDGLAVKPIGSFLARCDAILGAAVDEGRLRDVAVVGNGAAGVELAFALAARLRARAQASPPARITLIGSGPVVATLNAGVRRHIHRALDRHGIARRDGVRIVAVEAGAVVTATNERIAADTVLISTRARPPRWLGETGLELSQDGSVATAPTLLAMGREDVFAVGDCATILEHSREKAGVFAVRQGPVLARNIRRRWRGEELERHRPQTAYLVILMTGDGRAIAGRGAWLAAEGRLVWWLKDWIDRRFMARFQTAI</sequence>
<dbReference type="AlphaFoldDB" id="A0A0N0M7C4"/>
<dbReference type="SUPFAM" id="SSF51905">
    <property type="entry name" value="FAD/NAD(P)-binding domain"/>
    <property type="match status" value="2"/>
</dbReference>
<dbReference type="Proteomes" id="UP000037822">
    <property type="component" value="Unassembled WGS sequence"/>
</dbReference>
<dbReference type="InterPro" id="IPR051169">
    <property type="entry name" value="NADH-Q_oxidoreductase"/>
</dbReference>
<evidence type="ECO:0000256" key="4">
    <source>
        <dbReference type="ARBA" id="ARBA00023002"/>
    </source>
</evidence>
<feature type="domain" description="FAD/NAD(P)-binding" evidence="5">
    <location>
        <begin position="7"/>
        <end position="295"/>
    </location>
</feature>
<protein>
    <recommendedName>
        <fullName evidence="5">FAD/NAD(P)-binding domain-containing protein</fullName>
    </recommendedName>
</protein>
<evidence type="ECO:0000313" key="7">
    <source>
        <dbReference type="Proteomes" id="UP000037822"/>
    </source>
</evidence>
<name>A0A0N0M7C4_9HYPH</name>
<evidence type="ECO:0000256" key="2">
    <source>
        <dbReference type="ARBA" id="ARBA00022630"/>
    </source>
</evidence>
<evidence type="ECO:0000256" key="3">
    <source>
        <dbReference type="ARBA" id="ARBA00022827"/>
    </source>
</evidence>
<evidence type="ECO:0000256" key="1">
    <source>
        <dbReference type="ARBA" id="ARBA00001974"/>
    </source>
</evidence>
<dbReference type="GO" id="GO:0019646">
    <property type="term" value="P:aerobic electron transport chain"/>
    <property type="evidence" value="ECO:0007669"/>
    <property type="project" value="TreeGrafter"/>
</dbReference>
<dbReference type="PATRIC" id="fig|1526658.3.peg.4945"/>
<dbReference type="Gene3D" id="3.50.50.100">
    <property type="match status" value="1"/>
</dbReference>
<keyword evidence="7" id="KW-1185">Reference proteome</keyword>
<accession>A0A0N0M7C4</accession>
<dbReference type="EMBL" id="LGSZ01000095">
    <property type="protein sequence ID" value="KPH73786.1"/>
    <property type="molecule type" value="Genomic_DNA"/>
</dbReference>
<dbReference type="NCBIfam" id="TIGR03169">
    <property type="entry name" value="Nterm_to_SelD"/>
    <property type="match status" value="1"/>
</dbReference>
<organism evidence="6 7">
    <name type="scientific">Bosea vaviloviae</name>
    <dbReference type="NCBI Taxonomy" id="1526658"/>
    <lineage>
        <taxon>Bacteria</taxon>
        <taxon>Pseudomonadati</taxon>
        <taxon>Pseudomonadota</taxon>
        <taxon>Alphaproteobacteria</taxon>
        <taxon>Hyphomicrobiales</taxon>
        <taxon>Boseaceae</taxon>
        <taxon>Bosea</taxon>
    </lineage>
</organism>
<evidence type="ECO:0000313" key="6">
    <source>
        <dbReference type="EMBL" id="KPH73786.1"/>
    </source>
</evidence>
<proteinExistence type="predicted"/>
<keyword evidence="2" id="KW-0285">Flavoprotein</keyword>
<reference evidence="6 7" key="1">
    <citation type="submission" date="2015-07" db="EMBL/GenBank/DDBJ databases">
        <title>Whole genome sequencing of Bosea vaviloviae isolated from cave pool.</title>
        <authorList>
            <person name="Tan N.E.H."/>
            <person name="Lee Y.P."/>
            <person name="Gan H.M."/>
            <person name="Barton H."/>
            <person name="Savka M.A."/>
        </authorList>
    </citation>
    <scope>NUCLEOTIDE SEQUENCE [LARGE SCALE GENOMIC DNA]</scope>
    <source>
        <strain evidence="6 7">SD260</strain>
    </source>
</reference>
<comment type="caution">
    <text evidence="6">The sequence shown here is derived from an EMBL/GenBank/DDBJ whole genome shotgun (WGS) entry which is preliminary data.</text>
</comment>